<dbReference type="PANTHER" id="PTHR43622">
    <property type="entry name" value="3-DEHYDROQUINATE SYNTHASE"/>
    <property type="match status" value="1"/>
</dbReference>
<dbReference type="AlphaFoldDB" id="A0A223I224"/>
<evidence type="ECO:0000256" key="11">
    <source>
        <dbReference type="HAMAP-Rule" id="MF_00110"/>
    </source>
</evidence>
<keyword evidence="5 11" id="KW-0547">Nucleotide-binding</keyword>
<sequence length="356" mass="39986">MEIVNVDLKDYSYPIYISNGILKDTGLYLKKHLRSNRVLIITDSNVSELYLTRLENSLLNNGFMVHHSIIKAGEESKNLDTVKHLLEECFKFGLLRDSAIVALGGGVVGDIAGLVSALFMRGIDFIQVPTTLLAQVDSSVGGKVGVNLKEGKNMAGTFYQPEAVFIDIDVVKSLDKREIRGGISEIIKYGIIKDASLFNFIENNIKEILDLDDEKVKYLIKRSCEIKSDVVSKDEKESSIRAVLNYGHTIGHAIESLTEYKKYIHGEAVAIGMYYAAKIALNRKYIDIDYLYRIRSLLVASELPVDYVNLDKYEIVEGIKHDKKNREGRIKFVLPVGQGDADIFDVSEEEILRVLN</sequence>
<dbReference type="InterPro" id="IPR016037">
    <property type="entry name" value="DHQ_synth_AroB"/>
</dbReference>
<dbReference type="Gene3D" id="3.40.50.1970">
    <property type="match status" value="1"/>
</dbReference>
<keyword evidence="7 11" id="KW-0520">NAD</keyword>
<feature type="binding site" evidence="11">
    <location>
        <position position="185"/>
    </location>
    <ligand>
        <name>Zn(2+)</name>
        <dbReference type="ChEBI" id="CHEBI:29105"/>
    </ligand>
</feature>
<dbReference type="InterPro" id="IPR030963">
    <property type="entry name" value="DHQ_synth_fam"/>
</dbReference>
<comment type="similarity">
    <text evidence="2 11">Belongs to the sugar phosphate cyclases superfamily. Dehydroquinate synthase family.</text>
</comment>
<dbReference type="FunFam" id="3.40.50.1970:FF:000001">
    <property type="entry name" value="3-dehydroquinate synthase"/>
    <property type="match status" value="1"/>
</dbReference>
<feature type="binding site" evidence="11">
    <location>
        <position position="265"/>
    </location>
    <ligand>
        <name>Zn(2+)</name>
        <dbReference type="ChEBI" id="CHEBI:29105"/>
    </ligand>
</feature>
<dbReference type="EC" id="4.2.3.4" evidence="11 12"/>
<evidence type="ECO:0000256" key="9">
    <source>
        <dbReference type="ARBA" id="ARBA00023239"/>
    </source>
</evidence>
<keyword evidence="4 11" id="KW-0479">Metal-binding</keyword>
<dbReference type="SUPFAM" id="SSF56796">
    <property type="entry name" value="Dehydroquinate synthase-like"/>
    <property type="match status" value="1"/>
</dbReference>
<dbReference type="Gene3D" id="1.20.1090.10">
    <property type="entry name" value="Dehydroquinate synthase-like - alpha domain"/>
    <property type="match status" value="1"/>
</dbReference>
<dbReference type="NCBIfam" id="TIGR01357">
    <property type="entry name" value="aroB"/>
    <property type="match status" value="1"/>
</dbReference>
<evidence type="ECO:0000256" key="6">
    <source>
        <dbReference type="ARBA" id="ARBA00022833"/>
    </source>
</evidence>
<dbReference type="UniPathway" id="UPA00053">
    <property type="reaction ID" value="UER00085"/>
</dbReference>
<comment type="pathway">
    <text evidence="11">Metabolic intermediate biosynthesis; chorismate biosynthesis; chorismate from D-erythrose 4-phosphate and phosphoenolpyruvate: step 2/7.</text>
</comment>
<keyword evidence="10 11" id="KW-0170">Cobalt</keyword>
<evidence type="ECO:0000259" key="13">
    <source>
        <dbReference type="Pfam" id="PF01761"/>
    </source>
</evidence>
<feature type="domain" description="3-dehydroquinate synthase C-terminal" evidence="14">
    <location>
        <begin position="182"/>
        <end position="325"/>
    </location>
</feature>
<dbReference type="GO" id="GO:0005737">
    <property type="term" value="C:cytoplasm"/>
    <property type="evidence" value="ECO:0007669"/>
    <property type="project" value="UniProtKB-SubCell"/>
</dbReference>
<evidence type="ECO:0000256" key="1">
    <source>
        <dbReference type="ARBA" id="ARBA00001911"/>
    </source>
</evidence>
<evidence type="ECO:0000256" key="5">
    <source>
        <dbReference type="ARBA" id="ARBA00022741"/>
    </source>
</evidence>
<dbReference type="CDD" id="cd08195">
    <property type="entry name" value="DHQS"/>
    <property type="match status" value="1"/>
</dbReference>
<evidence type="ECO:0000259" key="14">
    <source>
        <dbReference type="Pfam" id="PF24621"/>
    </source>
</evidence>
<feature type="binding site" evidence="11">
    <location>
        <position position="143"/>
    </location>
    <ligand>
        <name>NAD(+)</name>
        <dbReference type="ChEBI" id="CHEBI:57540"/>
    </ligand>
</feature>
<evidence type="ECO:0000256" key="10">
    <source>
        <dbReference type="ARBA" id="ARBA00023285"/>
    </source>
</evidence>
<gene>
    <name evidence="11" type="primary">aroB</name>
    <name evidence="15" type="ORF">Thert_03013</name>
</gene>
<evidence type="ECO:0000256" key="4">
    <source>
        <dbReference type="ARBA" id="ARBA00022723"/>
    </source>
</evidence>
<dbReference type="EMBL" id="CP016893">
    <property type="protein sequence ID" value="AST58796.1"/>
    <property type="molecule type" value="Genomic_DNA"/>
</dbReference>
<evidence type="ECO:0000313" key="16">
    <source>
        <dbReference type="Proteomes" id="UP000214975"/>
    </source>
</evidence>
<evidence type="ECO:0000256" key="8">
    <source>
        <dbReference type="ARBA" id="ARBA00023141"/>
    </source>
</evidence>
<comment type="cofactor">
    <cofactor evidence="1 11">
        <name>NAD(+)</name>
        <dbReference type="ChEBI" id="CHEBI:57540"/>
    </cofactor>
</comment>
<keyword evidence="6 11" id="KW-0862">Zinc</keyword>
<dbReference type="GO" id="GO:0000166">
    <property type="term" value="F:nucleotide binding"/>
    <property type="evidence" value="ECO:0007669"/>
    <property type="project" value="UniProtKB-KW"/>
</dbReference>
<dbReference type="GO" id="GO:0003856">
    <property type="term" value="F:3-dehydroquinate synthase activity"/>
    <property type="evidence" value="ECO:0007669"/>
    <property type="project" value="UniProtKB-UniRule"/>
</dbReference>
<proteinExistence type="inferred from homology"/>
<accession>A0A223I224</accession>
<comment type="caution">
    <text evidence="11">Lacks conserved residue(s) required for the propagation of feature annotation.</text>
</comment>
<dbReference type="InterPro" id="IPR030960">
    <property type="entry name" value="DHQS/DOIS_N"/>
</dbReference>
<dbReference type="Pfam" id="PF01761">
    <property type="entry name" value="DHQ_synthase"/>
    <property type="match status" value="1"/>
</dbReference>
<reference evidence="15 16" key="1">
    <citation type="submission" date="2016-08" db="EMBL/GenBank/DDBJ databases">
        <title>A novel genetic cassette of butanologenic Thermoanaerobacterium thermosaccharolyticum that directly convert cellulose to butanol.</title>
        <authorList>
            <person name="Li T."/>
            <person name="He J."/>
        </authorList>
    </citation>
    <scope>NUCLEOTIDE SEQUENCE [LARGE SCALE GENOMIC DNA]</scope>
    <source>
        <strain evidence="15 16">TG57</strain>
    </source>
</reference>
<evidence type="ECO:0000256" key="2">
    <source>
        <dbReference type="ARBA" id="ARBA00005412"/>
    </source>
</evidence>
<dbReference type="Proteomes" id="UP000214975">
    <property type="component" value="Chromosome"/>
</dbReference>
<keyword evidence="3 11" id="KW-0028">Amino-acid biosynthesis</keyword>
<dbReference type="GO" id="GO:0008652">
    <property type="term" value="P:amino acid biosynthetic process"/>
    <property type="evidence" value="ECO:0007669"/>
    <property type="project" value="UniProtKB-KW"/>
</dbReference>
<dbReference type="GO" id="GO:0009423">
    <property type="term" value="P:chorismate biosynthetic process"/>
    <property type="evidence" value="ECO:0007669"/>
    <property type="project" value="UniProtKB-UniRule"/>
</dbReference>
<comment type="catalytic activity">
    <reaction evidence="11">
        <text>7-phospho-2-dehydro-3-deoxy-D-arabino-heptonate = 3-dehydroquinate + phosphate</text>
        <dbReference type="Rhea" id="RHEA:21968"/>
        <dbReference type="ChEBI" id="CHEBI:32364"/>
        <dbReference type="ChEBI" id="CHEBI:43474"/>
        <dbReference type="ChEBI" id="CHEBI:58394"/>
        <dbReference type="EC" id="4.2.3.4"/>
    </reaction>
</comment>
<dbReference type="PIRSF" id="PIRSF001455">
    <property type="entry name" value="DHQ_synth"/>
    <property type="match status" value="1"/>
</dbReference>
<feature type="binding site" evidence="11">
    <location>
        <position position="248"/>
    </location>
    <ligand>
        <name>Zn(2+)</name>
        <dbReference type="ChEBI" id="CHEBI:29105"/>
    </ligand>
</feature>
<dbReference type="HAMAP" id="MF_00110">
    <property type="entry name" value="DHQ_synthase"/>
    <property type="match status" value="1"/>
</dbReference>
<dbReference type="GO" id="GO:0046872">
    <property type="term" value="F:metal ion binding"/>
    <property type="evidence" value="ECO:0007669"/>
    <property type="project" value="UniProtKB-KW"/>
</dbReference>
<feature type="binding site" evidence="11">
    <location>
        <position position="152"/>
    </location>
    <ligand>
        <name>NAD(+)</name>
        <dbReference type="ChEBI" id="CHEBI:57540"/>
    </ligand>
</feature>
<dbReference type="Pfam" id="PF24621">
    <property type="entry name" value="DHQS_C"/>
    <property type="match status" value="1"/>
</dbReference>
<keyword evidence="11" id="KW-0963">Cytoplasm</keyword>
<feature type="binding site" evidence="11">
    <location>
        <begin position="130"/>
        <end position="131"/>
    </location>
    <ligand>
        <name>NAD(+)</name>
        <dbReference type="ChEBI" id="CHEBI:57540"/>
    </ligand>
</feature>
<dbReference type="PANTHER" id="PTHR43622:SF1">
    <property type="entry name" value="3-DEHYDROQUINATE SYNTHASE"/>
    <property type="match status" value="1"/>
</dbReference>
<dbReference type="InterPro" id="IPR056179">
    <property type="entry name" value="DHQS_C"/>
</dbReference>
<evidence type="ECO:0000256" key="7">
    <source>
        <dbReference type="ARBA" id="ARBA00023027"/>
    </source>
</evidence>
<feature type="binding site" evidence="11">
    <location>
        <begin position="106"/>
        <end position="110"/>
    </location>
    <ligand>
        <name>NAD(+)</name>
        <dbReference type="ChEBI" id="CHEBI:57540"/>
    </ligand>
</feature>
<feature type="domain" description="3-dehydroquinate synthase N-terminal" evidence="13">
    <location>
        <begin position="69"/>
        <end position="180"/>
    </location>
</feature>
<keyword evidence="8 11" id="KW-0057">Aromatic amino acid biosynthesis</keyword>
<dbReference type="InterPro" id="IPR050071">
    <property type="entry name" value="Dehydroquinate_synthase"/>
</dbReference>
<comment type="function">
    <text evidence="11">Catalyzes the conversion of 3-deoxy-D-arabino-heptulosonate 7-phosphate (DAHP) to dehydroquinate (DHQ).</text>
</comment>
<protein>
    <recommendedName>
        <fullName evidence="11 12">3-dehydroquinate synthase</fullName>
        <shortName evidence="11">DHQS</shortName>
        <ecNumber evidence="11 12">4.2.3.4</ecNumber>
    </recommendedName>
</protein>
<dbReference type="GO" id="GO:0009073">
    <property type="term" value="P:aromatic amino acid family biosynthetic process"/>
    <property type="evidence" value="ECO:0007669"/>
    <property type="project" value="UniProtKB-KW"/>
</dbReference>
<dbReference type="RefSeq" id="WP_094397913.1">
    <property type="nucleotide sequence ID" value="NZ_CP016893.1"/>
</dbReference>
<keyword evidence="9 11" id="KW-0456">Lyase</keyword>
<evidence type="ECO:0000256" key="3">
    <source>
        <dbReference type="ARBA" id="ARBA00022605"/>
    </source>
</evidence>
<evidence type="ECO:0000256" key="12">
    <source>
        <dbReference type="NCBIfam" id="TIGR01357"/>
    </source>
</evidence>
<name>A0A223I224_THETR</name>
<evidence type="ECO:0000313" key="15">
    <source>
        <dbReference type="EMBL" id="AST58796.1"/>
    </source>
</evidence>
<organism evidence="15 16">
    <name type="scientific">Thermoanaerobacterium thermosaccharolyticum</name>
    <name type="common">Clostridium thermosaccharolyticum</name>
    <dbReference type="NCBI Taxonomy" id="1517"/>
    <lineage>
        <taxon>Bacteria</taxon>
        <taxon>Bacillati</taxon>
        <taxon>Bacillota</taxon>
        <taxon>Clostridia</taxon>
        <taxon>Thermoanaerobacterales</taxon>
        <taxon>Thermoanaerobacteraceae</taxon>
        <taxon>Thermoanaerobacterium</taxon>
    </lineage>
</organism>
<comment type="cofactor">
    <cofactor evidence="11">
        <name>Co(2+)</name>
        <dbReference type="ChEBI" id="CHEBI:48828"/>
    </cofactor>
    <cofactor evidence="11">
        <name>Zn(2+)</name>
        <dbReference type="ChEBI" id="CHEBI:29105"/>
    </cofactor>
    <text evidence="11">Binds 1 divalent metal cation per subunit. Can use either Co(2+) or Zn(2+).</text>
</comment>
<comment type="subcellular location">
    <subcellularLocation>
        <location evidence="11">Cytoplasm</location>
    </subcellularLocation>
</comment>